<protein>
    <submittedName>
        <fullName evidence="1">Uncharacterized protein</fullName>
    </submittedName>
</protein>
<dbReference type="AlphaFoldDB" id="A0A024V2Y2"/>
<evidence type="ECO:0000313" key="1">
    <source>
        <dbReference type="EMBL" id="ETW17363.1"/>
    </source>
</evidence>
<name>A0A024V2Y2_PLAFA</name>
<proteinExistence type="predicted"/>
<accession>A0A024V2Y2</accession>
<evidence type="ECO:0000313" key="2">
    <source>
        <dbReference type="Proteomes" id="UP000030690"/>
    </source>
</evidence>
<organism evidence="1 2">
    <name type="scientific">Plasmodium falciparum Vietnam Oak-Knoll</name>
    <name type="common">FVO</name>
    <dbReference type="NCBI Taxonomy" id="1036723"/>
    <lineage>
        <taxon>Eukaryota</taxon>
        <taxon>Sar</taxon>
        <taxon>Alveolata</taxon>
        <taxon>Apicomplexa</taxon>
        <taxon>Aconoidasida</taxon>
        <taxon>Haemosporida</taxon>
        <taxon>Plasmodiidae</taxon>
        <taxon>Plasmodium</taxon>
        <taxon>Plasmodium (Laverania)</taxon>
    </lineage>
</organism>
<sequence>MFENVDIQFTCSEYLFKIKWEDEKKYIINIFIYICFVYK</sequence>
<dbReference type="Proteomes" id="UP000030690">
    <property type="component" value="Unassembled WGS sequence"/>
</dbReference>
<reference evidence="1 2" key="1">
    <citation type="submission" date="2013-02" db="EMBL/GenBank/DDBJ databases">
        <title>The Genome Annotation of Plasmodium falciparum Vietnam Oak-Knoll (FVO).</title>
        <authorList>
            <consortium name="The Broad Institute Genome Sequencing Platform"/>
            <consortium name="The Broad Institute Genome Sequencing Center for Infectious Disease"/>
            <person name="Neafsey D."/>
            <person name="Hoffman S."/>
            <person name="Volkman S."/>
            <person name="Rosenthal P."/>
            <person name="Walker B."/>
            <person name="Young S.K."/>
            <person name="Zeng Q."/>
            <person name="Gargeya S."/>
            <person name="Fitzgerald M."/>
            <person name="Haas B."/>
            <person name="Abouelleil A."/>
            <person name="Allen A.W."/>
            <person name="Alvarado L."/>
            <person name="Arachchi H.M."/>
            <person name="Berlin A.M."/>
            <person name="Chapman S.B."/>
            <person name="Gainer-Dewar J."/>
            <person name="Goldberg J."/>
            <person name="Griggs A."/>
            <person name="Gujja S."/>
            <person name="Hansen M."/>
            <person name="Howarth C."/>
            <person name="Imamovic A."/>
            <person name="Ireland A."/>
            <person name="Larimer J."/>
            <person name="McCowan C."/>
            <person name="Murphy C."/>
            <person name="Pearson M."/>
            <person name="Poon T.W."/>
            <person name="Priest M."/>
            <person name="Roberts A."/>
            <person name="Saif S."/>
            <person name="Shea T."/>
            <person name="Sisk P."/>
            <person name="Sykes S."/>
            <person name="Wortman J."/>
            <person name="Nusbaum C."/>
            <person name="Birren B."/>
        </authorList>
    </citation>
    <scope>NUCLEOTIDE SEQUENCE [LARGE SCALE GENOMIC DNA]</scope>
    <source>
        <strain evidence="2">Vietnam Oak-Knoll (FVO)</strain>
    </source>
</reference>
<reference evidence="1 2" key="2">
    <citation type="submission" date="2013-02" db="EMBL/GenBank/DDBJ databases">
        <title>The Genome Sequence of Plasmodium falciparum Vietnam Oak-Knoll (FVO).</title>
        <authorList>
            <consortium name="The Broad Institute Genome Sequencing Platform"/>
            <consortium name="The Broad Institute Genome Sequencing Center for Infectious Disease"/>
            <person name="Neafsey D."/>
            <person name="Cheeseman I."/>
            <person name="Volkman S."/>
            <person name="Adams J."/>
            <person name="Walker B."/>
            <person name="Young S.K."/>
            <person name="Zeng Q."/>
            <person name="Gargeya S."/>
            <person name="Fitzgerald M."/>
            <person name="Haas B."/>
            <person name="Abouelleil A."/>
            <person name="Alvarado L."/>
            <person name="Arachchi H.M."/>
            <person name="Berlin A.M."/>
            <person name="Chapman S.B."/>
            <person name="Dewar J."/>
            <person name="Goldberg J."/>
            <person name="Griggs A."/>
            <person name="Gujja S."/>
            <person name="Hansen M."/>
            <person name="Howarth C."/>
            <person name="Imamovic A."/>
            <person name="Larimer J."/>
            <person name="McCowan C."/>
            <person name="Murphy C."/>
            <person name="Neiman D."/>
            <person name="Pearson M."/>
            <person name="Priest M."/>
            <person name="Roberts A."/>
            <person name="Saif S."/>
            <person name="Shea T."/>
            <person name="Sisk P."/>
            <person name="Sykes S."/>
            <person name="Wortman J."/>
            <person name="Nusbaum C."/>
            <person name="Birren B."/>
        </authorList>
    </citation>
    <scope>NUCLEOTIDE SEQUENCE [LARGE SCALE GENOMIC DNA]</scope>
    <source>
        <strain evidence="2">Vietnam Oak-Knoll (FVO)</strain>
    </source>
</reference>
<gene>
    <name evidence="1" type="ORF">PFFVO_03702</name>
</gene>
<dbReference type="EMBL" id="KI925127">
    <property type="protein sequence ID" value="ETW17363.1"/>
    <property type="molecule type" value="Genomic_DNA"/>
</dbReference>